<organism evidence="5 6">
    <name type="scientific">Geotrichum candidum</name>
    <name type="common">Oospora lactis</name>
    <name type="synonym">Dipodascus geotrichum</name>
    <dbReference type="NCBI Taxonomy" id="1173061"/>
    <lineage>
        <taxon>Eukaryota</taxon>
        <taxon>Fungi</taxon>
        <taxon>Dikarya</taxon>
        <taxon>Ascomycota</taxon>
        <taxon>Saccharomycotina</taxon>
        <taxon>Dipodascomycetes</taxon>
        <taxon>Dipodascales</taxon>
        <taxon>Dipodascaceae</taxon>
        <taxon>Geotrichum</taxon>
    </lineage>
</organism>
<comment type="caution">
    <text evidence="5">The sequence shown here is derived from an EMBL/GenBank/DDBJ whole genome shotgun (WGS) entry which is preliminary data.</text>
</comment>
<name>A0A0J9XGP5_GEOCN</name>
<keyword evidence="3" id="KW-0539">Nucleus</keyword>
<feature type="region of interest" description="Disordered" evidence="4">
    <location>
        <begin position="294"/>
        <end position="319"/>
    </location>
</feature>
<dbReference type="STRING" id="1173061.A0A0J9XGP5"/>
<evidence type="ECO:0000256" key="2">
    <source>
        <dbReference type="ARBA" id="ARBA00006809"/>
    </source>
</evidence>
<proteinExistence type="inferred from homology"/>
<dbReference type="GO" id="GO:0006355">
    <property type="term" value="P:regulation of DNA-templated transcription"/>
    <property type="evidence" value="ECO:0007669"/>
    <property type="project" value="InterPro"/>
</dbReference>
<dbReference type="OrthoDB" id="342531at2759"/>
<evidence type="ECO:0000313" key="5">
    <source>
        <dbReference type="EMBL" id="CDO56502.1"/>
    </source>
</evidence>
<protein>
    <submittedName>
        <fullName evidence="5">Similar to Saccharomyces cerevisiae YEL055C POL5 DNA Polymerase phi</fullName>
    </submittedName>
</protein>
<feature type="region of interest" description="Disordered" evidence="4">
    <location>
        <begin position="1014"/>
        <end position="1040"/>
    </location>
</feature>
<dbReference type="InterPro" id="IPR007015">
    <property type="entry name" value="DNA_pol_V/MYBBP1A"/>
</dbReference>
<dbReference type="PANTHER" id="PTHR13213">
    <property type="entry name" value="MYB-BINDING PROTEIN 1A FAMILY MEMBER"/>
    <property type="match status" value="1"/>
</dbReference>
<feature type="compositionally biased region" description="Acidic residues" evidence="4">
    <location>
        <begin position="733"/>
        <end position="772"/>
    </location>
</feature>
<feature type="region of interest" description="Disordered" evidence="4">
    <location>
        <begin position="242"/>
        <end position="272"/>
    </location>
</feature>
<accession>A0A0J9XGP5</accession>
<feature type="compositionally biased region" description="Acidic residues" evidence="4">
    <location>
        <begin position="798"/>
        <end position="812"/>
    </location>
</feature>
<evidence type="ECO:0000313" key="6">
    <source>
        <dbReference type="Proteomes" id="UP000242525"/>
    </source>
</evidence>
<dbReference type="GO" id="GO:0000182">
    <property type="term" value="F:rDNA binding"/>
    <property type="evidence" value="ECO:0007669"/>
    <property type="project" value="TreeGrafter"/>
</dbReference>
<feature type="region of interest" description="Disordered" evidence="4">
    <location>
        <begin position="788"/>
        <end position="812"/>
    </location>
</feature>
<dbReference type="PANTHER" id="PTHR13213:SF2">
    <property type="entry name" value="MYB-BINDING PROTEIN 1A"/>
    <property type="match status" value="1"/>
</dbReference>
<evidence type="ECO:0000256" key="4">
    <source>
        <dbReference type="SAM" id="MobiDB-lite"/>
    </source>
</evidence>
<gene>
    <name evidence="5" type="ORF">BN980_GECA15s02166g</name>
</gene>
<dbReference type="InterPro" id="IPR016024">
    <property type="entry name" value="ARM-type_fold"/>
</dbReference>
<comment type="subcellular location">
    <subcellularLocation>
        <location evidence="1">Nucleus</location>
    </subcellularLocation>
</comment>
<comment type="similarity">
    <text evidence="2">Belongs to the MYBBP1A family.</text>
</comment>
<dbReference type="Pfam" id="PF04931">
    <property type="entry name" value="DNA_pol_phi"/>
    <property type="match status" value="1"/>
</dbReference>
<dbReference type="SUPFAM" id="SSF48371">
    <property type="entry name" value="ARM repeat"/>
    <property type="match status" value="1"/>
</dbReference>
<evidence type="ECO:0000256" key="1">
    <source>
        <dbReference type="ARBA" id="ARBA00004123"/>
    </source>
</evidence>
<dbReference type="Proteomes" id="UP000242525">
    <property type="component" value="Unassembled WGS sequence"/>
</dbReference>
<feature type="compositionally biased region" description="Basic and acidic residues" evidence="4">
    <location>
        <begin position="1022"/>
        <end position="1031"/>
    </location>
</feature>
<feature type="compositionally biased region" description="Basic and acidic residues" evidence="4">
    <location>
        <begin position="249"/>
        <end position="268"/>
    </location>
</feature>
<sequence>MNKKLLDFFWQLAKDNEDVRVEAAVGLLDTLIQSNSEEDWDYTFNRLIRGLPSPNGSSRIGFSMALTELLNVRAENITISKYIETLKEHTNASGNLKGHEERAQNFGRLFGIQSLTNSQLIQQKSTTLEDFENVVILILELAKSKAWLRESCFFSLCLLIEKLPETSFDTDKAIEFILKSVDDFKFTTTSEGVALYLLVPQEKRQALPELPNGWKQNDPLAKGNLPLLTKALKEIDTSQNNSIDEISDESAKNKDTKDAKDNKKENNKKQKGNWKARLHFVWTKLALYFQSSGSQTSDQSEHKSKKHKSKKSKKESSSDSGFITLDEFWKAVIDEGFFSASASNERKYWGFEVHSLFLQVLTNPADVKSLFSPNFMRSLVNQLSQKDRFLHKIAQKTVATINEVGTKRPELIPVLLTSLLLSKQGSTNFDQLTKTKTTQKLFNSIQIEQVPSIVDILISVLANPGETEQKPSDARRQWALDHLLHLVKTHSNNKEKSTDWIDDILVILIREGYFIFSSSSSSKKDKKRKHEEDIATIEVNPPFSERTVEQCQQRLTSIITATVGVKRSDRTSWAYRALSTILKFEKDLKLRTPFEGDLLKAKDKAVKTVEKVRKKRLSSPHADNPQLEAFELLFSLVLLQVYSTDSEAASVLEELQLCYNTIIGKSKVEEGADEQEEIDASQVLTEIILSFVSRQSNLLRKISETVWETFSSEITADSFQLLFDVLATKESAEGQEEMFEDDEDEEDEEDQEDDDDAEDSSSDEDDDEDDSADDRVAELERVANKALAEALGINGKEDDADDSDGDDEESMDDEQMMALDGQLATIFKERQKALTEHGTGATRKRSLEAKINMVNFKARVIDLIEIYVKAQPSSPLILLTVLPLLNILKSSNDKTLTDRAHNLLKTKICKLKAISLEGEGRSHGVAPDTLVEQIVSVHTLARRSPRQILSQACNQASVFLAKILIIHDTSYIEHVVNIYSQSMIEWLARPSSKTQAGLFFEFVNWANAVRGQLKKQQQQKAKKADNEKDTEKDDEEDDEK</sequence>
<reference evidence="5" key="1">
    <citation type="submission" date="2014-03" db="EMBL/GenBank/DDBJ databases">
        <authorList>
            <person name="Casaregola S."/>
        </authorList>
    </citation>
    <scope>NUCLEOTIDE SEQUENCE [LARGE SCALE GENOMIC DNA]</scope>
    <source>
        <strain evidence="5">CLIB 918</strain>
    </source>
</reference>
<dbReference type="AlphaFoldDB" id="A0A0J9XGP5"/>
<keyword evidence="6" id="KW-1185">Reference proteome</keyword>
<evidence type="ECO:0000256" key="3">
    <source>
        <dbReference type="ARBA" id="ARBA00023242"/>
    </source>
</evidence>
<feature type="compositionally biased region" description="Basic residues" evidence="4">
    <location>
        <begin position="303"/>
        <end position="313"/>
    </location>
</feature>
<feature type="region of interest" description="Disordered" evidence="4">
    <location>
        <begin position="732"/>
        <end position="774"/>
    </location>
</feature>
<dbReference type="GO" id="GO:0005730">
    <property type="term" value="C:nucleolus"/>
    <property type="evidence" value="ECO:0007669"/>
    <property type="project" value="InterPro"/>
</dbReference>
<dbReference type="EMBL" id="CCBN010000015">
    <property type="protein sequence ID" value="CDO56502.1"/>
    <property type="molecule type" value="Genomic_DNA"/>
</dbReference>